<dbReference type="NCBIfam" id="TIGR02547">
    <property type="entry name" value="casA_cse1"/>
    <property type="match status" value="1"/>
</dbReference>
<reference evidence="2 3" key="1">
    <citation type="submission" date="2024-10" db="EMBL/GenBank/DDBJ databases">
        <title>The Natural Products Discovery Center: Release of the First 8490 Sequenced Strains for Exploring Actinobacteria Biosynthetic Diversity.</title>
        <authorList>
            <person name="Kalkreuter E."/>
            <person name="Kautsar S.A."/>
            <person name="Yang D."/>
            <person name="Bader C.D."/>
            <person name="Teijaro C.N."/>
            <person name="Fluegel L."/>
            <person name="Davis C.M."/>
            <person name="Simpson J.R."/>
            <person name="Lauterbach L."/>
            <person name="Steele A.D."/>
            <person name="Gui C."/>
            <person name="Meng S."/>
            <person name="Li G."/>
            <person name="Viehrig K."/>
            <person name="Ye F."/>
            <person name="Su P."/>
            <person name="Kiefer A.F."/>
            <person name="Nichols A."/>
            <person name="Cepeda A.J."/>
            <person name="Yan W."/>
            <person name="Fan B."/>
            <person name="Jiang Y."/>
            <person name="Adhikari A."/>
            <person name="Zheng C.-J."/>
            <person name="Schuster L."/>
            <person name="Cowan T.M."/>
            <person name="Smanski M.J."/>
            <person name="Chevrette M.G."/>
            <person name="De Carvalho L.P.S."/>
            <person name="Shen B."/>
        </authorList>
    </citation>
    <scope>NUCLEOTIDE SEQUENCE [LARGE SCALE GENOMIC DNA]</scope>
    <source>
        <strain evidence="2 3">NPDC017990</strain>
    </source>
</reference>
<dbReference type="Pfam" id="PF09481">
    <property type="entry name" value="CRISPR_Cse1"/>
    <property type="match status" value="1"/>
</dbReference>
<gene>
    <name evidence="2" type="primary">casA</name>
    <name evidence="2" type="synonym">cse1</name>
    <name evidence="2" type="ORF">ACH4F9_41410</name>
</gene>
<dbReference type="InterPro" id="IPR013381">
    <property type="entry name" value="CRISPR-assoc_prot_Cse1"/>
</dbReference>
<protein>
    <submittedName>
        <fullName evidence="2">Type I-E CRISPR-associated protein Cse1/CasA</fullName>
    </submittedName>
</protein>
<evidence type="ECO:0000313" key="3">
    <source>
        <dbReference type="Proteomes" id="UP001610818"/>
    </source>
</evidence>
<name>A0ABW7R343_9ACTN</name>
<feature type="region of interest" description="Disordered" evidence="1">
    <location>
        <begin position="574"/>
        <end position="593"/>
    </location>
</feature>
<sequence length="593" mass="64557">MWNLLDEPWLPVRARSATGRPGGHVPALPREISVRELLLDAHLHAELLGDVPTQRPALYRQLLLPLVIDALGFPADATAWGRMFDAGCFGDAERARLGDYLDAHHHLFDLFSPQDPFAQVAGLTASGDATKSAAVLVSTAALGNNVPVFSSRTEGDPLELSPAQAARWLLHVHCWDTGAIKTGATGDPRAKAGKTTGNPVGPLGQLGVAMPLGATVYDTLLLNIPFGRNPLKDDLPQWQRRATDGDVAETLSCATPAWTTRAGRGLLDVWTWQSRRVRLIPEYTSRGDLRVSRAVVAAGDRLLPDMDHEPHTAWRVDSAGSRAKRSTQGEDRQGEQAHFRPLRHRSGRAAWRGLDALLAVRTSTVDEHATMKSDGFHTSILLSQLAEVGHLLPAGYGAQVELTGIQYGTKLGNIEDAYHDEIPLPLAALRPDSDVRGAVLGIVEQAEELARAVNALSAELRRAVGAPPPAPGTWQYPGNALLHTLDPLIRKLLIGLREVGEDDFDRTEEGLLAWEVRAHREAWKVADDLLSTTDTASAFAGREVKGKDGQPRIARESTAEAHFRARLRKTLFRRAARLQEQPPVPHDSPTSEQ</sequence>
<comment type="caution">
    <text evidence="2">The sequence shown here is derived from an EMBL/GenBank/DDBJ whole genome shotgun (WGS) entry which is preliminary data.</text>
</comment>
<keyword evidence="3" id="KW-1185">Reference proteome</keyword>
<evidence type="ECO:0000256" key="1">
    <source>
        <dbReference type="SAM" id="MobiDB-lite"/>
    </source>
</evidence>
<dbReference type="EMBL" id="JBIRGQ010000012">
    <property type="protein sequence ID" value="MFH8551462.1"/>
    <property type="molecule type" value="Genomic_DNA"/>
</dbReference>
<feature type="region of interest" description="Disordered" evidence="1">
    <location>
        <begin position="317"/>
        <end position="339"/>
    </location>
</feature>
<evidence type="ECO:0000313" key="2">
    <source>
        <dbReference type="EMBL" id="MFH8551462.1"/>
    </source>
</evidence>
<accession>A0ABW7R343</accession>
<organism evidence="2 3">
    <name type="scientific">Streptomyces longisporoflavus</name>
    <dbReference type="NCBI Taxonomy" id="28044"/>
    <lineage>
        <taxon>Bacteria</taxon>
        <taxon>Bacillati</taxon>
        <taxon>Actinomycetota</taxon>
        <taxon>Actinomycetes</taxon>
        <taxon>Kitasatosporales</taxon>
        <taxon>Streptomycetaceae</taxon>
        <taxon>Streptomyces</taxon>
    </lineage>
</organism>
<feature type="compositionally biased region" description="Basic and acidic residues" evidence="1">
    <location>
        <begin position="327"/>
        <end position="338"/>
    </location>
</feature>
<dbReference type="RefSeq" id="WP_397718399.1">
    <property type="nucleotide sequence ID" value="NZ_JBIRGN010000012.1"/>
</dbReference>
<dbReference type="Proteomes" id="UP001610818">
    <property type="component" value="Unassembled WGS sequence"/>
</dbReference>
<proteinExistence type="predicted"/>
<dbReference type="Gene3D" id="1.10.132.100">
    <property type="match status" value="1"/>
</dbReference>